<feature type="transmembrane region" description="Helical" evidence="6">
    <location>
        <begin position="589"/>
        <end position="615"/>
    </location>
</feature>
<feature type="transmembrane region" description="Helical" evidence="6">
    <location>
        <begin position="559"/>
        <end position="577"/>
    </location>
</feature>
<evidence type="ECO:0000256" key="1">
    <source>
        <dbReference type="ARBA" id="ARBA00004141"/>
    </source>
</evidence>
<feature type="transmembrane region" description="Helical" evidence="6">
    <location>
        <begin position="685"/>
        <end position="710"/>
    </location>
</feature>
<feature type="transmembrane region" description="Helical" evidence="6">
    <location>
        <begin position="635"/>
        <end position="653"/>
    </location>
</feature>
<dbReference type="Pfam" id="PF07690">
    <property type="entry name" value="MFS_1"/>
    <property type="match status" value="1"/>
</dbReference>
<sequence>MGRSAKNEKKELTANITVGTVVPSNTLKTPIPRRESEIAWLQRPEISSPLFIKSPASPGDKDPKGYQFNGFNDFYFGSPRPLAHHPPSSHRSNSLPTLLINDSVTEETGPSRPKPPAPTPPLEPFLDFSHPLPSSSDPSTFRLTEGDQYTEPSDLSTGSSPTEQQQTYPSRESRFPLRDSSLYKSRGVPIQSSAHFYDNHGDDSDADKEVVSPHDVPKSFPMDAQSTPKHSQRYVPGPGARYNQRPPPIPKNVPGPGFYRPTTSRSVSTPVKISNNRFHSDRMNFEPSSTICEKSYPPNPPTPGTRSSTPITLKTTNQALHISTFHEVLFVAAVILANFMTLAGLGQAMGPREYISQTFRVTNAGEQSWFTASYSLTVGTFILVSGRMGDIIGHKRMLIFGYFFLGVWSSFSGFSAFVGQQSYFDFCRAFQGIGAAMLAPNALALLGRAYVPGLKKNVIFSLFGAMAPWGFIVGATASNLFAQLAWWPWLFWTYAIAAWGLAGFALLVIPQTLGYEAQFAGCTKRPSMDWMGSTCGVTGLILFNIGINNAPLYGWRSPYVYFLLALGVFALAAFIWVQIHTSSPLIPAAAMNTTVLWTLLLVSLGWGSFGIWLYYTWRYLMDIRNLTALAVSAEFSPALIAGLVAAIATAFLLSHTPVSFTMFIAMCAFFAGEVISYTQPIKQTYWAQTFVAIIVLPFGMDMSFPAATILLSNYMPREHQGIAASLVNTVVNYSISMALGIAGSVEASVSNGGLTAEDFEWGIQCAFYTSLGLSGLGVFLGLCFFAKMLLKEGWKVMDY</sequence>
<gene>
    <name evidence="8" type="ORF">R9X50_00212400</name>
</gene>
<evidence type="ECO:0000256" key="5">
    <source>
        <dbReference type="SAM" id="MobiDB-lite"/>
    </source>
</evidence>
<dbReference type="PROSITE" id="PS50850">
    <property type="entry name" value="MFS"/>
    <property type="match status" value="1"/>
</dbReference>
<feature type="transmembrane region" description="Helical" evidence="6">
    <location>
        <begin position="369"/>
        <end position="386"/>
    </location>
</feature>
<dbReference type="InterPro" id="IPR020846">
    <property type="entry name" value="MFS_dom"/>
</dbReference>
<dbReference type="EMBL" id="CP138582">
    <property type="protein sequence ID" value="WPG99311.1"/>
    <property type="molecule type" value="Genomic_DNA"/>
</dbReference>
<feature type="region of interest" description="Disordered" evidence="5">
    <location>
        <begin position="49"/>
        <end position="179"/>
    </location>
</feature>
<keyword evidence="2 6" id="KW-0812">Transmembrane</keyword>
<comment type="subcellular location">
    <subcellularLocation>
        <location evidence="1">Membrane</location>
        <topology evidence="1">Multi-pass membrane protein</topology>
    </subcellularLocation>
</comment>
<feature type="transmembrane region" description="Helical" evidence="6">
    <location>
        <begin position="489"/>
        <end position="509"/>
    </location>
</feature>
<feature type="transmembrane region" description="Helical" evidence="6">
    <location>
        <begin position="398"/>
        <end position="418"/>
    </location>
</feature>
<name>A0AAQ3M6D3_9PEZI</name>
<feature type="region of interest" description="Disordered" evidence="5">
    <location>
        <begin position="193"/>
        <end position="255"/>
    </location>
</feature>
<dbReference type="AlphaFoldDB" id="A0AAQ3M6D3"/>
<dbReference type="Gene3D" id="1.20.1250.20">
    <property type="entry name" value="MFS general substrate transporter like domains"/>
    <property type="match status" value="2"/>
</dbReference>
<dbReference type="PANTHER" id="PTHR42718">
    <property type="entry name" value="MAJOR FACILITATOR SUPERFAMILY MULTIDRUG TRANSPORTER MFSC"/>
    <property type="match status" value="1"/>
</dbReference>
<keyword evidence="9" id="KW-1185">Reference proteome</keyword>
<protein>
    <recommendedName>
        <fullName evidence="7">Major facilitator superfamily (MFS) profile domain-containing protein</fullName>
    </recommendedName>
</protein>
<dbReference type="PANTHER" id="PTHR42718:SF1">
    <property type="entry name" value="LOW AFFINITY AMMONIUM TRANSPORTER"/>
    <property type="match status" value="1"/>
</dbReference>
<evidence type="ECO:0000256" key="2">
    <source>
        <dbReference type="ARBA" id="ARBA00022692"/>
    </source>
</evidence>
<evidence type="ECO:0000313" key="8">
    <source>
        <dbReference type="EMBL" id="WPG99311.1"/>
    </source>
</evidence>
<feature type="transmembrane region" description="Helical" evidence="6">
    <location>
        <begin position="328"/>
        <end position="349"/>
    </location>
</feature>
<dbReference type="Proteomes" id="UP001303373">
    <property type="component" value="Chromosome 3"/>
</dbReference>
<feature type="transmembrane region" description="Helical" evidence="6">
    <location>
        <begin position="530"/>
        <end position="547"/>
    </location>
</feature>
<dbReference type="InterPro" id="IPR011701">
    <property type="entry name" value="MFS"/>
</dbReference>
<dbReference type="InterPro" id="IPR036259">
    <property type="entry name" value="MFS_trans_sf"/>
</dbReference>
<feature type="compositionally biased region" description="Polar residues" evidence="5">
    <location>
        <begin position="89"/>
        <end position="108"/>
    </location>
</feature>
<dbReference type="SUPFAM" id="SSF103473">
    <property type="entry name" value="MFS general substrate transporter"/>
    <property type="match status" value="2"/>
</dbReference>
<feature type="compositionally biased region" description="Basic and acidic residues" evidence="5">
    <location>
        <begin position="197"/>
        <end position="217"/>
    </location>
</feature>
<feature type="transmembrane region" description="Helical" evidence="6">
    <location>
        <begin position="761"/>
        <end position="785"/>
    </location>
</feature>
<proteinExistence type="predicted"/>
<dbReference type="GO" id="GO:0022857">
    <property type="term" value="F:transmembrane transporter activity"/>
    <property type="evidence" value="ECO:0007669"/>
    <property type="project" value="InterPro"/>
</dbReference>
<feature type="compositionally biased region" description="Pro residues" evidence="5">
    <location>
        <begin position="112"/>
        <end position="123"/>
    </location>
</feature>
<accession>A0AAQ3M6D3</accession>
<keyword evidence="3 6" id="KW-1133">Transmembrane helix</keyword>
<feature type="compositionally biased region" description="Polar residues" evidence="5">
    <location>
        <begin position="150"/>
        <end position="170"/>
    </location>
</feature>
<feature type="compositionally biased region" description="Polar residues" evidence="5">
    <location>
        <begin position="132"/>
        <end position="142"/>
    </location>
</feature>
<dbReference type="GO" id="GO:0016020">
    <property type="term" value="C:membrane"/>
    <property type="evidence" value="ECO:0007669"/>
    <property type="project" value="UniProtKB-SubCell"/>
</dbReference>
<feature type="transmembrane region" description="Helical" evidence="6">
    <location>
        <begin position="458"/>
        <end position="477"/>
    </location>
</feature>
<evidence type="ECO:0000256" key="3">
    <source>
        <dbReference type="ARBA" id="ARBA00022989"/>
    </source>
</evidence>
<evidence type="ECO:0000256" key="4">
    <source>
        <dbReference type="ARBA" id="ARBA00023136"/>
    </source>
</evidence>
<evidence type="ECO:0000313" key="9">
    <source>
        <dbReference type="Proteomes" id="UP001303373"/>
    </source>
</evidence>
<evidence type="ECO:0000256" key="6">
    <source>
        <dbReference type="SAM" id="Phobius"/>
    </source>
</evidence>
<evidence type="ECO:0000259" key="7">
    <source>
        <dbReference type="PROSITE" id="PS50850"/>
    </source>
</evidence>
<dbReference type="CDD" id="cd17476">
    <property type="entry name" value="MFS_Amf1_MDR_like"/>
    <property type="match status" value="1"/>
</dbReference>
<organism evidence="8 9">
    <name type="scientific">Acrodontium crateriforme</name>
    <dbReference type="NCBI Taxonomy" id="150365"/>
    <lineage>
        <taxon>Eukaryota</taxon>
        <taxon>Fungi</taxon>
        <taxon>Dikarya</taxon>
        <taxon>Ascomycota</taxon>
        <taxon>Pezizomycotina</taxon>
        <taxon>Dothideomycetes</taxon>
        <taxon>Dothideomycetidae</taxon>
        <taxon>Mycosphaerellales</taxon>
        <taxon>Teratosphaeriaceae</taxon>
        <taxon>Acrodontium</taxon>
    </lineage>
</organism>
<feature type="domain" description="Major facilitator superfamily (MFS) profile" evidence="7">
    <location>
        <begin position="330"/>
        <end position="789"/>
    </location>
</feature>
<reference evidence="8 9" key="1">
    <citation type="submission" date="2023-11" db="EMBL/GenBank/DDBJ databases">
        <title>An acidophilic fungus is an integral part of prey digestion in a carnivorous sundew plant.</title>
        <authorList>
            <person name="Tsai I.J."/>
        </authorList>
    </citation>
    <scope>NUCLEOTIDE SEQUENCE [LARGE SCALE GENOMIC DNA]</scope>
    <source>
        <strain evidence="8">169a</strain>
    </source>
</reference>
<feature type="transmembrane region" description="Helical" evidence="6">
    <location>
        <begin position="660"/>
        <end position="679"/>
    </location>
</feature>
<keyword evidence="4 6" id="KW-0472">Membrane</keyword>